<feature type="region of interest" description="Disordered" evidence="5">
    <location>
        <begin position="811"/>
        <end position="837"/>
    </location>
</feature>
<dbReference type="EMBL" id="JAGSSV010000028">
    <property type="protein sequence ID" value="MBR7890073.1"/>
    <property type="molecule type" value="Genomic_DNA"/>
</dbReference>
<evidence type="ECO:0000256" key="1">
    <source>
        <dbReference type="ARBA" id="ARBA00022741"/>
    </source>
</evidence>
<dbReference type="CDD" id="cd17990">
    <property type="entry name" value="DEXHc_HrpB"/>
    <property type="match status" value="1"/>
</dbReference>
<dbReference type="SUPFAM" id="SSF52540">
    <property type="entry name" value="P-loop containing nucleoside triphosphate hydrolases"/>
    <property type="match status" value="1"/>
</dbReference>
<dbReference type="PIRSF" id="PIRSF005496">
    <property type="entry name" value="ATP_hel_hrpB"/>
    <property type="match status" value="1"/>
</dbReference>
<proteinExistence type="predicted"/>
<reference evidence="9" key="2">
    <citation type="submission" date="2023-07" db="EMBL/GenBank/DDBJ databases">
        <title>Marinomonas vulgaris A79, complete genome.</title>
        <authorList>
            <person name="Ying J.-J."/>
        </authorList>
    </citation>
    <scope>NUCLEOTIDE SEQUENCE [LARGE SCALE GENOMIC DNA]</scope>
    <source>
        <strain evidence="9">A79</strain>
    </source>
</reference>
<dbReference type="Pfam" id="PF00271">
    <property type="entry name" value="Helicase_C"/>
    <property type="match status" value="1"/>
</dbReference>
<evidence type="ECO:0000256" key="3">
    <source>
        <dbReference type="ARBA" id="ARBA00022806"/>
    </source>
</evidence>
<dbReference type="CDD" id="cd18791">
    <property type="entry name" value="SF2_C_RHA"/>
    <property type="match status" value="1"/>
</dbReference>
<dbReference type="InterPro" id="IPR010225">
    <property type="entry name" value="HrpB"/>
</dbReference>
<dbReference type="Pfam" id="PF21010">
    <property type="entry name" value="HA2_C"/>
    <property type="match status" value="1"/>
</dbReference>
<evidence type="ECO:0000313" key="8">
    <source>
        <dbReference type="EMBL" id="MBR7890073.1"/>
    </source>
</evidence>
<keyword evidence="3 8" id="KW-0347">Helicase</keyword>
<dbReference type="Pfam" id="PF08482">
    <property type="entry name" value="HrpB_C"/>
    <property type="match status" value="1"/>
</dbReference>
<dbReference type="Gene3D" id="1.20.120.1080">
    <property type="match status" value="1"/>
</dbReference>
<keyword evidence="4" id="KW-0067">ATP-binding</keyword>
<feature type="domain" description="Helicase ATP-binding" evidence="6">
    <location>
        <begin position="15"/>
        <end position="181"/>
    </location>
</feature>
<name>A0ABS5HF72_9GAMM</name>
<dbReference type="SMART" id="SM00487">
    <property type="entry name" value="DEXDc"/>
    <property type="match status" value="1"/>
</dbReference>
<dbReference type="NCBIfam" id="TIGR01970">
    <property type="entry name" value="DEAH_box_HrpB"/>
    <property type="match status" value="1"/>
</dbReference>
<keyword evidence="9" id="KW-1185">Reference proteome</keyword>
<dbReference type="InterPro" id="IPR049614">
    <property type="entry name" value="HrpB_DEXH"/>
</dbReference>
<dbReference type="GO" id="GO:0004386">
    <property type="term" value="F:helicase activity"/>
    <property type="evidence" value="ECO:0007669"/>
    <property type="project" value="UniProtKB-KW"/>
</dbReference>
<protein>
    <submittedName>
        <fullName evidence="8">ATP-dependent helicase HrpB</fullName>
    </submittedName>
</protein>
<dbReference type="SMART" id="SM00490">
    <property type="entry name" value="HELICc"/>
    <property type="match status" value="1"/>
</dbReference>
<evidence type="ECO:0000256" key="5">
    <source>
        <dbReference type="SAM" id="MobiDB-lite"/>
    </source>
</evidence>
<dbReference type="PANTHER" id="PTHR43519">
    <property type="entry name" value="ATP-DEPENDENT RNA HELICASE HRPB"/>
    <property type="match status" value="1"/>
</dbReference>
<dbReference type="InterPro" id="IPR007502">
    <property type="entry name" value="Helicase-assoc_dom"/>
</dbReference>
<dbReference type="SMART" id="SM00847">
    <property type="entry name" value="HA2"/>
    <property type="match status" value="1"/>
</dbReference>
<dbReference type="InterPro" id="IPR001650">
    <property type="entry name" value="Helicase_C-like"/>
</dbReference>
<dbReference type="InterPro" id="IPR027417">
    <property type="entry name" value="P-loop_NTPase"/>
</dbReference>
<dbReference type="Pfam" id="PF00270">
    <property type="entry name" value="DEAD"/>
    <property type="match status" value="1"/>
</dbReference>
<reference evidence="8 9" key="1">
    <citation type="submission" date="2021-04" db="EMBL/GenBank/DDBJ databases">
        <authorList>
            <person name="Sun C."/>
        </authorList>
    </citation>
    <scope>NUCLEOTIDE SEQUENCE [LARGE SCALE GENOMIC DNA]</scope>
    <source>
        <strain evidence="8 9">A79</strain>
    </source>
</reference>
<evidence type="ECO:0000256" key="4">
    <source>
        <dbReference type="ARBA" id="ARBA00022840"/>
    </source>
</evidence>
<feature type="compositionally biased region" description="Polar residues" evidence="5">
    <location>
        <begin position="823"/>
        <end position="837"/>
    </location>
</feature>
<dbReference type="InterPro" id="IPR013689">
    <property type="entry name" value="RNA_helicase_ATP-dep_HrpB_C"/>
</dbReference>
<dbReference type="RefSeq" id="WP_211537495.1">
    <property type="nucleotide sequence ID" value="NZ_JAGSSV010000028.1"/>
</dbReference>
<organism evidence="8 9">
    <name type="scientific">Marinomonas vulgaris</name>
    <dbReference type="NCBI Taxonomy" id="2823372"/>
    <lineage>
        <taxon>Bacteria</taxon>
        <taxon>Pseudomonadati</taxon>
        <taxon>Pseudomonadota</taxon>
        <taxon>Gammaproteobacteria</taxon>
        <taxon>Oceanospirillales</taxon>
        <taxon>Oceanospirillaceae</taxon>
        <taxon>Marinomonas</taxon>
    </lineage>
</organism>
<dbReference type="InterPro" id="IPR011545">
    <property type="entry name" value="DEAD/DEAH_box_helicase_dom"/>
</dbReference>
<comment type="caution">
    <text evidence="8">The sequence shown here is derived from an EMBL/GenBank/DDBJ whole genome shotgun (WGS) entry which is preliminary data.</text>
</comment>
<sequence length="837" mass="94244">MSDELPIYSLIPALRQQLQQGDEAIIEAAPGAGKTTVVPIALLNEGWRQGRKIIMLEPRRLAAKAAAQRLADTLQEPLGERVGYRIRHEGKDSQRTQILVVTEGVLTRMLQDDPSLEEVALVIFDEFHERNIHSDLAFALCLQARDLYRDDTPLKLLVMSATLDTALLEARLGCSTLVSQGRSFPIDIAYGNKTLKTAEVPDEVVRLTCQAVEQETGSILVFLPGQKEIRYVLNQLQQRLGQVPNLLLLPLFGELSLKEQEAVIKPTQAPIRKIVLATAIAQTSLTIDGIRVVIDSGLSREARFDANTATTRLYTRRATQAETIQRMGRAGRTQEGVCYRWWSQGQQHQLAPQAQPQIEISDLSSVVMELAKWGVQDRLELDWVTPPPESHWQQAVDLLVSLQALEANLMLSQVGEQMSQLGVEPRLARVLIEGQRRNRSPMASAVCAILSEGDPFANHHNDLSDRLQWLSGQRSAHSKRPKHIYLKTQQQWQKRSAQIAGTTPSLTNQGDEVAHVLMVAFADRIAQRVQQSADKVRYKLANGRLASLSSSDPCAQSEWLIALDIGGHHGQEDRIFLAHPFALTTLLDDFSDLLVQRNQFAWLKKDGRLVSESQRWIGKLCVDKRKLSAPTEEAICQAVCDHIRQEGLAVLPWDDDSRQMRARLQFAYQYDEKGDWLDFSDEGLVATLDSWLGPYLGKATTQQAINKLPLVDILWNRLSWAQQQQLNRLVPVRITVPSGSSHIINYKEQQPTLRVKLQEMFGYTASPSVLNQVVRIELLSPGKRPLAVTQDLAFFWREAYPEVRKEMRGRYPKHPWPDDPFSAQATAKTNRALRSQQ</sequence>
<dbReference type="PANTHER" id="PTHR43519:SF1">
    <property type="entry name" value="ATP-DEPENDENT RNA HELICASE HRPB"/>
    <property type="match status" value="1"/>
</dbReference>
<dbReference type="Proteomes" id="UP000679722">
    <property type="component" value="Unassembled WGS sequence"/>
</dbReference>
<evidence type="ECO:0000313" key="9">
    <source>
        <dbReference type="Proteomes" id="UP000679722"/>
    </source>
</evidence>
<dbReference type="PROSITE" id="PS51194">
    <property type="entry name" value="HELICASE_CTER"/>
    <property type="match status" value="1"/>
</dbReference>
<keyword evidence="2" id="KW-0378">Hydrolase</keyword>
<dbReference type="InterPro" id="IPR014001">
    <property type="entry name" value="Helicase_ATP-bd"/>
</dbReference>
<evidence type="ECO:0000256" key="2">
    <source>
        <dbReference type="ARBA" id="ARBA00022801"/>
    </source>
</evidence>
<dbReference type="Gene3D" id="3.40.50.300">
    <property type="entry name" value="P-loop containing nucleotide triphosphate hydrolases"/>
    <property type="match status" value="2"/>
</dbReference>
<keyword evidence="1" id="KW-0547">Nucleotide-binding</keyword>
<dbReference type="PROSITE" id="PS51192">
    <property type="entry name" value="HELICASE_ATP_BIND_1"/>
    <property type="match status" value="1"/>
</dbReference>
<evidence type="ECO:0000259" key="7">
    <source>
        <dbReference type="PROSITE" id="PS51194"/>
    </source>
</evidence>
<accession>A0ABS5HF72</accession>
<feature type="domain" description="Helicase C-terminal" evidence="7">
    <location>
        <begin position="199"/>
        <end position="374"/>
    </location>
</feature>
<gene>
    <name evidence="8" type="primary">hrpB</name>
    <name evidence="8" type="ORF">J9B83_14255</name>
</gene>
<evidence type="ECO:0000259" key="6">
    <source>
        <dbReference type="PROSITE" id="PS51192"/>
    </source>
</evidence>